<gene>
    <name evidence="1" type="ORF">PR048_022140</name>
</gene>
<comment type="caution">
    <text evidence="1">The sequence shown here is derived from an EMBL/GenBank/DDBJ whole genome shotgun (WGS) entry which is preliminary data.</text>
</comment>
<evidence type="ECO:0000313" key="1">
    <source>
        <dbReference type="EMBL" id="KAJ8877685.1"/>
    </source>
</evidence>
<keyword evidence="2" id="KW-1185">Reference proteome</keyword>
<accession>A0ABQ9H093</accession>
<protein>
    <submittedName>
        <fullName evidence="1">Uncharacterized protein</fullName>
    </submittedName>
</protein>
<organism evidence="1 2">
    <name type="scientific">Dryococelus australis</name>
    <dbReference type="NCBI Taxonomy" id="614101"/>
    <lineage>
        <taxon>Eukaryota</taxon>
        <taxon>Metazoa</taxon>
        <taxon>Ecdysozoa</taxon>
        <taxon>Arthropoda</taxon>
        <taxon>Hexapoda</taxon>
        <taxon>Insecta</taxon>
        <taxon>Pterygota</taxon>
        <taxon>Neoptera</taxon>
        <taxon>Polyneoptera</taxon>
        <taxon>Phasmatodea</taxon>
        <taxon>Verophasmatodea</taxon>
        <taxon>Anareolatae</taxon>
        <taxon>Phasmatidae</taxon>
        <taxon>Eurycanthinae</taxon>
        <taxon>Dryococelus</taxon>
    </lineage>
</organism>
<dbReference type="EMBL" id="JARBHB010000008">
    <property type="protein sequence ID" value="KAJ8877685.1"/>
    <property type="molecule type" value="Genomic_DNA"/>
</dbReference>
<reference evidence="1 2" key="1">
    <citation type="submission" date="2023-02" db="EMBL/GenBank/DDBJ databases">
        <title>LHISI_Scaffold_Assembly.</title>
        <authorList>
            <person name="Stuart O.P."/>
            <person name="Cleave R."/>
            <person name="Magrath M.J.L."/>
            <person name="Mikheyev A.S."/>
        </authorList>
    </citation>
    <scope>NUCLEOTIDE SEQUENCE [LARGE SCALE GENOMIC DNA]</scope>
    <source>
        <strain evidence="1">Daus_M_001</strain>
        <tissue evidence="1">Leg muscle</tissue>
    </source>
</reference>
<evidence type="ECO:0000313" key="2">
    <source>
        <dbReference type="Proteomes" id="UP001159363"/>
    </source>
</evidence>
<name>A0ABQ9H093_9NEOP</name>
<proteinExistence type="predicted"/>
<sequence>MMPAQLIQDHDLPLLYYALVRKHLERLHPVAFQQSLRAGCWGDCLFNSRSESVRTSGHRRTGVSWIRARWRVKDAPLDGSGVTK</sequence>
<dbReference type="Proteomes" id="UP001159363">
    <property type="component" value="Chromosome 7"/>
</dbReference>